<dbReference type="AlphaFoldDB" id="A0A7H1J8I1"/>
<dbReference type="RefSeq" id="WP_111608421.1">
    <property type="nucleotide sequence ID" value="NZ_BMLJ01000004.1"/>
</dbReference>
<dbReference type="InterPro" id="IPR024467">
    <property type="entry name" value="Xre/MbcA/ParS-like_toxin-bd"/>
</dbReference>
<dbReference type="EMBL" id="CP061081">
    <property type="protein sequence ID" value="QNT06797.1"/>
    <property type="molecule type" value="Genomic_DNA"/>
</dbReference>
<gene>
    <name evidence="2" type="ORF">IBG28_03875</name>
</gene>
<dbReference type="InterPro" id="IPR011979">
    <property type="entry name" value="Antitox_Xre"/>
</dbReference>
<reference evidence="2 3" key="1">
    <citation type="submission" date="2020-09" db="EMBL/GenBank/DDBJ databases">
        <title>Complete genome sequence of an Arctic sea ice bacterium Marinomonas arctica BSI20414.</title>
        <authorList>
            <person name="Liao L."/>
            <person name="Chen B."/>
        </authorList>
    </citation>
    <scope>NUCLEOTIDE SEQUENCE [LARGE SCALE GENOMIC DNA]</scope>
    <source>
        <strain evidence="2 3">BSI20414</strain>
    </source>
</reference>
<dbReference type="Pfam" id="PF09722">
    <property type="entry name" value="Xre_MbcA_ParS_C"/>
    <property type="match status" value="1"/>
</dbReference>
<sequence length="148" mass="15966">MVIRAFKPSKKEKVGLLSALALSNDPVSASSQLAEGFDFAVIGRIVKQAQIKQATVIKMAGIDRGTLSRHTRARTKWTGASAIKVYNAARIIDAALNLFDQDKQKAENWLNTPAIALGGISPADYAKYPLGQEAVIDLIGRIKYGVVI</sequence>
<proteinExistence type="predicted"/>
<keyword evidence="3" id="KW-1185">Reference proteome</keyword>
<evidence type="ECO:0000259" key="1">
    <source>
        <dbReference type="Pfam" id="PF09722"/>
    </source>
</evidence>
<dbReference type="Proteomes" id="UP000516370">
    <property type="component" value="Chromosome"/>
</dbReference>
<dbReference type="OrthoDB" id="8595277at2"/>
<organism evidence="2 3">
    <name type="scientific">Marinomonas arctica</name>
    <dbReference type="NCBI Taxonomy" id="383750"/>
    <lineage>
        <taxon>Bacteria</taxon>
        <taxon>Pseudomonadati</taxon>
        <taxon>Pseudomonadota</taxon>
        <taxon>Gammaproteobacteria</taxon>
        <taxon>Oceanospirillales</taxon>
        <taxon>Oceanospirillaceae</taxon>
        <taxon>Marinomonas</taxon>
    </lineage>
</organism>
<dbReference type="KEGG" id="mard:IBG28_03875"/>
<evidence type="ECO:0000313" key="3">
    <source>
        <dbReference type="Proteomes" id="UP000516370"/>
    </source>
</evidence>
<dbReference type="NCBIfam" id="TIGR02293">
    <property type="entry name" value="TAS_TIGR02293"/>
    <property type="match status" value="1"/>
</dbReference>
<feature type="domain" description="Antitoxin Xre/MbcA/ParS-like toxin-binding" evidence="1">
    <location>
        <begin position="95"/>
        <end position="145"/>
    </location>
</feature>
<evidence type="ECO:0000313" key="2">
    <source>
        <dbReference type="EMBL" id="QNT06797.1"/>
    </source>
</evidence>
<accession>A0A7H1J8I1</accession>
<name>A0A7H1J8I1_9GAMM</name>
<protein>
    <submittedName>
        <fullName evidence="2">DUF2384 domain-containing protein</fullName>
    </submittedName>
</protein>